<reference evidence="2" key="1">
    <citation type="journal article" date="2020" name="Cell">
        <title>Large-Scale Comparative Analyses of Tick Genomes Elucidate Their Genetic Diversity and Vector Capacities.</title>
        <authorList>
            <consortium name="Tick Genome and Microbiome Consortium (TIGMIC)"/>
            <person name="Jia N."/>
            <person name="Wang J."/>
            <person name="Shi W."/>
            <person name="Du L."/>
            <person name="Sun Y."/>
            <person name="Zhan W."/>
            <person name="Jiang J.F."/>
            <person name="Wang Q."/>
            <person name="Zhang B."/>
            <person name="Ji P."/>
            <person name="Bell-Sakyi L."/>
            <person name="Cui X.M."/>
            <person name="Yuan T.T."/>
            <person name="Jiang B.G."/>
            <person name="Yang W.F."/>
            <person name="Lam T.T."/>
            <person name="Chang Q.C."/>
            <person name="Ding S.J."/>
            <person name="Wang X.J."/>
            <person name="Zhu J.G."/>
            <person name="Ruan X.D."/>
            <person name="Zhao L."/>
            <person name="Wei J.T."/>
            <person name="Ye R.Z."/>
            <person name="Que T.C."/>
            <person name="Du C.H."/>
            <person name="Zhou Y.H."/>
            <person name="Cheng J.X."/>
            <person name="Dai P.F."/>
            <person name="Guo W.B."/>
            <person name="Han X.H."/>
            <person name="Huang E.J."/>
            <person name="Li L.F."/>
            <person name="Wei W."/>
            <person name="Gao Y.C."/>
            <person name="Liu J.Z."/>
            <person name="Shao H.Z."/>
            <person name="Wang X."/>
            <person name="Wang C.C."/>
            <person name="Yang T.C."/>
            <person name="Huo Q.B."/>
            <person name="Li W."/>
            <person name="Chen H.Y."/>
            <person name="Chen S.E."/>
            <person name="Zhou L.G."/>
            <person name="Ni X.B."/>
            <person name="Tian J.H."/>
            <person name="Sheng Y."/>
            <person name="Liu T."/>
            <person name="Pan Y.S."/>
            <person name="Xia L.Y."/>
            <person name="Li J."/>
            <person name="Zhao F."/>
            <person name="Cao W.C."/>
        </authorList>
    </citation>
    <scope>NUCLEOTIDE SEQUENCE</scope>
    <source>
        <strain evidence="2">Rmic-2018</strain>
    </source>
</reference>
<dbReference type="AlphaFoldDB" id="A0A9J6E8V8"/>
<feature type="region of interest" description="Disordered" evidence="1">
    <location>
        <begin position="69"/>
        <end position="106"/>
    </location>
</feature>
<evidence type="ECO:0000313" key="3">
    <source>
        <dbReference type="Proteomes" id="UP000821866"/>
    </source>
</evidence>
<dbReference type="EMBL" id="JABSTU010000005">
    <property type="protein sequence ID" value="KAH8030762.1"/>
    <property type="molecule type" value="Genomic_DNA"/>
</dbReference>
<protein>
    <submittedName>
        <fullName evidence="2">Uncharacterized protein</fullName>
    </submittedName>
</protein>
<gene>
    <name evidence="2" type="ORF">HPB51_011602</name>
</gene>
<organism evidence="2 3">
    <name type="scientific">Rhipicephalus microplus</name>
    <name type="common">Cattle tick</name>
    <name type="synonym">Boophilus microplus</name>
    <dbReference type="NCBI Taxonomy" id="6941"/>
    <lineage>
        <taxon>Eukaryota</taxon>
        <taxon>Metazoa</taxon>
        <taxon>Ecdysozoa</taxon>
        <taxon>Arthropoda</taxon>
        <taxon>Chelicerata</taxon>
        <taxon>Arachnida</taxon>
        <taxon>Acari</taxon>
        <taxon>Parasitiformes</taxon>
        <taxon>Ixodida</taxon>
        <taxon>Ixodoidea</taxon>
        <taxon>Ixodidae</taxon>
        <taxon>Rhipicephalinae</taxon>
        <taxon>Rhipicephalus</taxon>
        <taxon>Boophilus</taxon>
    </lineage>
</organism>
<evidence type="ECO:0000256" key="1">
    <source>
        <dbReference type="SAM" id="MobiDB-lite"/>
    </source>
</evidence>
<reference evidence="2" key="2">
    <citation type="submission" date="2021-09" db="EMBL/GenBank/DDBJ databases">
        <authorList>
            <person name="Jia N."/>
            <person name="Wang J."/>
            <person name="Shi W."/>
            <person name="Du L."/>
            <person name="Sun Y."/>
            <person name="Zhan W."/>
            <person name="Jiang J."/>
            <person name="Wang Q."/>
            <person name="Zhang B."/>
            <person name="Ji P."/>
            <person name="Sakyi L.B."/>
            <person name="Cui X."/>
            <person name="Yuan T."/>
            <person name="Jiang B."/>
            <person name="Yang W."/>
            <person name="Lam T.T.-Y."/>
            <person name="Chang Q."/>
            <person name="Ding S."/>
            <person name="Wang X."/>
            <person name="Zhu J."/>
            <person name="Ruan X."/>
            <person name="Zhao L."/>
            <person name="Wei J."/>
            <person name="Que T."/>
            <person name="Du C."/>
            <person name="Cheng J."/>
            <person name="Dai P."/>
            <person name="Han X."/>
            <person name="Huang E."/>
            <person name="Gao Y."/>
            <person name="Liu J."/>
            <person name="Shao H."/>
            <person name="Ye R."/>
            <person name="Li L."/>
            <person name="Wei W."/>
            <person name="Wang X."/>
            <person name="Wang C."/>
            <person name="Huo Q."/>
            <person name="Li W."/>
            <person name="Guo W."/>
            <person name="Chen H."/>
            <person name="Chen S."/>
            <person name="Zhou L."/>
            <person name="Zhou L."/>
            <person name="Ni X."/>
            <person name="Tian J."/>
            <person name="Zhou Y."/>
            <person name="Sheng Y."/>
            <person name="Liu T."/>
            <person name="Pan Y."/>
            <person name="Xia L."/>
            <person name="Li J."/>
            <person name="Zhao F."/>
            <person name="Cao W."/>
        </authorList>
    </citation>
    <scope>NUCLEOTIDE SEQUENCE</scope>
    <source>
        <strain evidence="2">Rmic-2018</strain>
        <tissue evidence="2">Larvae</tissue>
    </source>
</reference>
<sequence length="106" mass="11446">MVPNTSAITIRDDDGGLWRSTWLVESCEADNGHNFRCDQVTKRSTERVLLRITLATLFFVLPSRRGIGRGRAHSAAPERGPLCVSGGGGSSESAKIERPPADAKPL</sequence>
<accession>A0A9J6E8V8</accession>
<proteinExistence type="predicted"/>
<feature type="compositionally biased region" description="Basic and acidic residues" evidence="1">
    <location>
        <begin position="94"/>
        <end position="106"/>
    </location>
</feature>
<evidence type="ECO:0000313" key="2">
    <source>
        <dbReference type="EMBL" id="KAH8030762.1"/>
    </source>
</evidence>
<name>A0A9J6E8V8_RHIMP</name>
<keyword evidence="3" id="KW-1185">Reference proteome</keyword>
<comment type="caution">
    <text evidence="2">The sequence shown here is derived from an EMBL/GenBank/DDBJ whole genome shotgun (WGS) entry which is preliminary data.</text>
</comment>
<dbReference type="Proteomes" id="UP000821866">
    <property type="component" value="Chromosome 3"/>
</dbReference>